<accession>A0ABY7ZM73</accession>
<evidence type="ECO:0000256" key="1">
    <source>
        <dbReference type="SAM" id="MobiDB-lite"/>
    </source>
</evidence>
<keyword evidence="3" id="KW-1185">Reference proteome</keyword>
<feature type="compositionally biased region" description="Gly residues" evidence="1">
    <location>
        <begin position="153"/>
        <end position="166"/>
    </location>
</feature>
<dbReference type="EMBL" id="CP118615">
    <property type="protein sequence ID" value="WDZ83598.1"/>
    <property type="molecule type" value="Genomic_DNA"/>
</dbReference>
<sequence>MTGNDSLQPFRPDGLVPRSTGVPARPGPAAPVHRPGEVRWSDSPASREECWQRLSPAVRGRVDQRIGRMLDWWATDIAGRVSAAVLGTRALVVVNPTVNSAGQPAYELVTVHLAEASFRSAPVRGASPEPTADATAGTTPFGAAPGPAPVGSAPGGSAPGAPGGPAGTLPLGRDFTAVLGLLPPRAQQLVQDPFLASPKPVRGDWYVSYTGNPASLGGAVIRLWCYLTDERTLTFCSGLGHGYREGTGARSWEVTCWRATTLPRSEAANR</sequence>
<name>A0ABY7ZM73_9ACTN</name>
<proteinExistence type="predicted"/>
<organism evidence="2 3">
    <name type="scientific">Micromonospora cathayae</name>
    <dbReference type="NCBI Taxonomy" id="3028804"/>
    <lineage>
        <taxon>Bacteria</taxon>
        <taxon>Bacillati</taxon>
        <taxon>Actinomycetota</taxon>
        <taxon>Actinomycetes</taxon>
        <taxon>Micromonosporales</taxon>
        <taxon>Micromonosporaceae</taxon>
        <taxon>Micromonospora</taxon>
    </lineage>
</organism>
<dbReference type="RefSeq" id="WP_275030156.1">
    <property type="nucleotide sequence ID" value="NZ_CP118615.1"/>
</dbReference>
<feature type="region of interest" description="Disordered" evidence="1">
    <location>
        <begin position="122"/>
        <end position="167"/>
    </location>
</feature>
<evidence type="ECO:0000313" key="3">
    <source>
        <dbReference type="Proteomes" id="UP001219605"/>
    </source>
</evidence>
<feature type="compositionally biased region" description="Basic and acidic residues" evidence="1">
    <location>
        <begin position="34"/>
        <end position="45"/>
    </location>
</feature>
<protein>
    <submittedName>
        <fullName evidence="2">Uncharacterized protein</fullName>
    </submittedName>
</protein>
<feature type="compositionally biased region" description="Low complexity" evidence="1">
    <location>
        <begin position="128"/>
        <end position="152"/>
    </location>
</feature>
<gene>
    <name evidence="2" type="ORF">PVK37_24505</name>
</gene>
<feature type="region of interest" description="Disordered" evidence="1">
    <location>
        <begin position="1"/>
        <end position="45"/>
    </location>
</feature>
<dbReference type="Proteomes" id="UP001219605">
    <property type="component" value="Chromosome"/>
</dbReference>
<reference evidence="2 3" key="1">
    <citation type="submission" date="2023-02" db="EMBL/GenBank/DDBJ databases">
        <authorList>
            <person name="Mo P."/>
        </authorList>
    </citation>
    <scope>NUCLEOTIDE SEQUENCE [LARGE SCALE GENOMIC DNA]</scope>
    <source>
        <strain evidence="2 3">HUAS 3</strain>
    </source>
</reference>
<evidence type="ECO:0000313" key="2">
    <source>
        <dbReference type="EMBL" id="WDZ83598.1"/>
    </source>
</evidence>